<gene>
    <name evidence="1" type="primary">IFT25</name>
</gene>
<dbReference type="FunCoup" id="A0A6I8MYZ5">
    <property type="interactions" value="208"/>
</dbReference>
<dbReference type="GO" id="GO:0001501">
    <property type="term" value="P:skeletal system development"/>
    <property type="evidence" value="ECO:0007669"/>
    <property type="project" value="Ensembl"/>
</dbReference>
<sequence>MGAADLCRSSEGARLVFATSFDQKHPPENILDGNSKTFWITTGMFPQEFLIGFRKQVKIYKLTLQCYFVRSIKIEKSVTEEPWDLESLVEKALWPLPQFPGAQATFLRFIIQSAFDNFVSVYRVSAEGTADSPPA</sequence>
<organism evidence="1 2">
    <name type="scientific">Ornithorhynchus anatinus</name>
    <name type="common">Duckbill platypus</name>
    <dbReference type="NCBI Taxonomy" id="9258"/>
    <lineage>
        <taxon>Eukaryota</taxon>
        <taxon>Metazoa</taxon>
        <taxon>Chordata</taxon>
        <taxon>Craniata</taxon>
        <taxon>Vertebrata</taxon>
        <taxon>Euteleostomi</taxon>
        <taxon>Mammalia</taxon>
        <taxon>Monotremata</taxon>
        <taxon>Ornithorhynchidae</taxon>
        <taxon>Ornithorhynchus</taxon>
    </lineage>
</organism>
<evidence type="ECO:0000313" key="2">
    <source>
        <dbReference type="Proteomes" id="UP000002279"/>
    </source>
</evidence>
<dbReference type="Gene3D" id="2.60.120.260">
    <property type="entry name" value="Galactose-binding domain-like"/>
    <property type="match status" value="1"/>
</dbReference>
<proteinExistence type="predicted"/>
<dbReference type="GO" id="GO:0007283">
    <property type="term" value="P:spermatogenesis"/>
    <property type="evidence" value="ECO:0000318"/>
    <property type="project" value="GO_Central"/>
</dbReference>
<dbReference type="PANTHER" id="PTHR33906">
    <property type="entry name" value="INTRAFLAGELLAR TRANSPORT PROTEIN 25 HOMOLOG"/>
    <property type="match status" value="1"/>
</dbReference>
<dbReference type="InterPro" id="IPR033558">
    <property type="entry name" value="IFT25"/>
</dbReference>
<dbReference type="GO" id="GO:0030992">
    <property type="term" value="C:intraciliary transport particle B"/>
    <property type="evidence" value="ECO:0000318"/>
    <property type="project" value="GO_Central"/>
</dbReference>
<dbReference type="GO" id="GO:0030324">
    <property type="term" value="P:lung development"/>
    <property type="evidence" value="ECO:0007669"/>
    <property type="project" value="Ensembl"/>
</dbReference>
<accession>A0A6I8MYZ5</accession>
<dbReference type="InterPro" id="IPR008979">
    <property type="entry name" value="Galactose-bd-like_sf"/>
</dbReference>
<dbReference type="SUPFAM" id="SSF49785">
    <property type="entry name" value="Galactose-binding domain-like"/>
    <property type="match status" value="1"/>
</dbReference>
<dbReference type="Proteomes" id="UP000002279">
    <property type="component" value="Chromosome 18"/>
</dbReference>
<evidence type="ECO:0000313" key="1">
    <source>
        <dbReference type="Ensembl" id="ENSOANP00000033909.1"/>
    </source>
</evidence>
<dbReference type="GO" id="GO:0007224">
    <property type="term" value="P:smoothened signaling pathway"/>
    <property type="evidence" value="ECO:0000318"/>
    <property type="project" value="GO_Central"/>
</dbReference>
<dbReference type="GO" id="GO:0042073">
    <property type="term" value="P:intraciliary transport"/>
    <property type="evidence" value="ECO:0007669"/>
    <property type="project" value="InterPro"/>
</dbReference>
<dbReference type="InParanoid" id="A0A6I8MYZ5"/>
<reference evidence="1" key="3">
    <citation type="submission" date="2025-09" db="UniProtKB">
        <authorList>
            <consortium name="Ensembl"/>
        </authorList>
    </citation>
    <scope>IDENTIFICATION</scope>
    <source>
        <strain evidence="1">Glennie</strain>
    </source>
</reference>
<dbReference type="GO" id="GO:0070986">
    <property type="term" value="P:left/right axis specification"/>
    <property type="evidence" value="ECO:0007669"/>
    <property type="project" value="Ensembl"/>
</dbReference>
<dbReference type="Bgee" id="ENSOANG00000036451">
    <property type="expression patterns" value="Expressed in endometrium and 8 other cell types or tissues"/>
</dbReference>
<dbReference type="PANTHER" id="PTHR33906:SF1">
    <property type="entry name" value="INTRAFLAGELLAR TRANSPORT PROTEIN 25 HOMOLOG"/>
    <property type="match status" value="1"/>
</dbReference>
<dbReference type="Ensembl" id="ENSOANT00000056183.1">
    <property type="protein sequence ID" value="ENSOANP00000033909.1"/>
    <property type="gene ID" value="ENSOANG00000036451.1"/>
</dbReference>
<dbReference type="AlphaFoldDB" id="A0A6I8MYZ5"/>
<dbReference type="GO" id="GO:0005813">
    <property type="term" value="C:centrosome"/>
    <property type="evidence" value="ECO:0000318"/>
    <property type="project" value="GO_Central"/>
</dbReference>
<dbReference type="GO" id="GO:0007507">
    <property type="term" value="P:heart development"/>
    <property type="evidence" value="ECO:0007669"/>
    <property type="project" value="Ensembl"/>
</dbReference>
<keyword evidence="2" id="KW-1185">Reference proteome</keyword>
<protein>
    <submittedName>
        <fullName evidence="1">Intraflagellar transport 25</fullName>
    </submittedName>
</protein>
<dbReference type="GO" id="GO:0001822">
    <property type="term" value="P:kidney development"/>
    <property type="evidence" value="ECO:0007669"/>
    <property type="project" value="Ensembl"/>
</dbReference>
<dbReference type="GeneTree" id="ENSGT00390000012620"/>
<dbReference type="GO" id="GO:0005929">
    <property type="term" value="C:cilium"/>
    <property type="evidence" value="ECO:0000318"/>
    <property type="project" value="GO_Central"/>
</dbReference>
<name>A0A6I8MYZ5_ORNAN</name>
<reference evidence="1" key="2">
    <citation type="submission" date="2025-08" db="UniProtKB">
        <authorList>
            <consortium name="Ensembl"/>
        </authorList>
    </citation>
    <scope>IDENTIFICATION</scope>
    <source>
        <strain evidence="1">Glennie</strain>
    </source>
</reference>
<reference evidence="1 2" key="1">
    <citation type="journal article" date="2008" name="Nature">
        <title>Genome analysis of the platypus reveals unique signatures of evolution.</title>
        <authorList>
            <person name="Warren W.C."/>
            <person name="Hillier L.W."/>
            <person name="Marshall Graves J.A."/>
            <person name="Birney E."/>
            <person name="Ponting C.P."/>
            <person name="Grutzner F."/>
            <person name="Belov K."/>
            <person name="Miller W."/>
            <person name="Clarke L."/>
            <person name="Chinwalla A.T."/>
            <person name="Yang S.P."/>
            <person name="Heger A."/>
            <person name="Locke D.P."/>
            <person name="Miethke P."/>
            <person name="Waters P.D."/>
            <person name="Veyrunes F."/>
            <person name="Fulton L."/>
            <person name="Fulton B."/>
            <person name="Graves T."/>
            <person name="Wallis J."/>
            <person name="Puente X.S."/>
            <person name="Lopez-Otin C."/>
            <person name="Ordonez G.R."/>
            <person name="Eichler E.E."/>
            <person name="Chen L."/>
            <person name="Cheng Z."/>
            <person name="Deakin J.E."/>
            <person name="Alsop A."/>
            <person name="Thompson K."/>
            <person name="Kirby P."/>
            <person name="Papenfuss A.T."/>
            <person name="Wakefield M.J."/>
            <person name="Olender T."/>
            <person name="Lancet D."/>
            <person name="Huttley G.A."/>
            <person name="Smit A.F."/>
            <person name="Pask A."/>
            <person name="Temple-Smith P."/>
            <person name="Batzer M.A."/>
            <person name="Walker J.A."/>
            <person name="Konkel M.K."/>
            <person name="Harris R.S."/>
            <person name="Whittington C.M."/>
            <person name="Wong E.S."/>
            <person name="Gemmell N.J."/>
            <person name="Buschiazzo E."/>
            <person name="Vargas Jentzsch I.M."/>
            <person name="Merkel A."/>
            <person name="Schmitz J."/>
            <person name="Zemann A."/>
            <person name="Churakov G."/>
            <person name="Kriegs J.O."/>
            <person name="Brosius J."/>
            <person name="Murchison E.P."/>
            <person name="Sachidanandam R."/>
            <person name="Smith C."/>
            <person name="Hannon G.J."/>
            <person name="Tsend-Ayush E."/>
            <person name="McMillan D."/>
            <person name="Attenborough R."/>
            <person name="Rens W."/>
            <person name="Ferguson-Smith M."/>
            <person name="Lefevre C.M."/>
            <person name="Sharp J.A."/>
            <person name="Nicholas K.R."/>
            <person name="Ray D.A."/>
            <person name="Kube M."/>
            <person name="Reinhardt R."/>
            <person name="Pringle T.H."/>
            <person name="Taylor J."/>
            <person name="Jones R.C."/>
            <person name="Nixon B."/>
            <person name="Dacheux J.L."/>
            <person name="Niwa H."/>
            <person name="Sekita Y."/>
            <person name="Huang X."/>
            <person name="Stark A."/>
            <person name="Kheradpour P."/>
            <person name="Kellis M."/>
            <person name="Flicek P."/>
            <person name="Chen Y."/>
            <person name="Webber C."/>
            <person name="Hardison R."/>
            <person name="Nelson J."/>
            <person name="Hallsworth-Pepin K."/>
            <person name="Delehaunty K."/>
            <person name="Markovic C."/>
            <person name="Minx P."/>
            <person name="Feng Y."/>
            <person name="Kremitzki C."/>
            <person name="Mitreva M."/>
            <person name="Glasscock J."/>
            <person name="Wylie T."/>
            <person name="Wohldmann P."/>
            <person name="Thiru P."/>
            <person name="Nhan M.N."/>
            <person name="Pohl C.S."/>
            <person name="Smith S.M."/>
            <person name="Hou S."/>
            <person name="Nefedov M."/>
            <person name="de Jong P.J."/>
            <person name="Renfree M.B."/>
            <person name="Mardis E.R."/>
            <person name="Wilson R.K."/>
        </authorList>
    </citation>
    <scope>NUCLEOTIDE SEQUENCE [LARGE SCALE GENOMIC DNA]</scope>
    <source>
        <strain evidence="1 2">Glennie</strain>
    </source>
</reference>
<dbReference type="OMA" id="MWTRNAK"/>